<dbReference type="AlphaFoldDB" id="A0A0B7AR78"/>
<organism evidence="1">
    <name type="scientific">Arion vulgaris</name>
    <dbReference type="NCBI Taxonomy" id="1028688"/>
    <lineage>
        <taxon>Eukaryota</taxon>
        <taxon>Metazoa</taxon>
        <taxon>Spiralia</taxon>
        <taxon>Lophotrochozoa</taxon>
        <taxon>Mollusca</taxon>
        <taxon>Gastropoda</taxon>
        <taxon>Heterobranchia</taxon>
        <taxon>Euthyneura</taxon>
        <taxon>Panpulmonata</taxon>
        <taxon>Eupulmonata</taxon>
        <taxon>Stylommatophora</taxon>
        <taxon>Helicina</taxon>
        <taxon>Arionoidea</taxon>
        <taxon>Arionidae</taxon>
        <taxon>Arion</taxon>
    </lineage>
</organism>
<protein>
    <submittedName>
        <fullName evidence="1">Uncharacterized protein</fullName>
    </submittedName>
</protein>
<sequence length="115" mass="12937">CFWSGEKKKSYMIVVAENTFLLRLQENMKDSDTVVYTDLSMVQSKGSVWASTTRSCVNTVEPSGAFSVTTSSLTMETVAVTWLLCWLGPQDYKFACIPSDSMKMFKKIQSGDIRH</sequence>
<evidence type="ECO:0000313" key="1">
    <source>
        <dbReference type="EMBL" id="CEK83097.1"/>
    </source>
</evidence>
<proteinExistence type="predicted"/>
<reference evidence="1" key="1">
    <citation type="submission" date="2014-12" db="EMBL/GenBank/DDBJ databases">
        <title>Insight into the proteome of Arion vulgaris.</title>
        <authorList>
            <person name="Aradska J."/>
            <person name="Bulat T."/>
            <person name="Smidak R."/>
            <person name="Sarate P."/>
            <person name="Gangsoo J."/>
            <person name="Sialana F."/>
            <person name="Bilban M."/>
            <person name="Lubec G."/>
        </authorList>
    </citation>
    <scope>NUCLEOTIDE SEQUENCE</scope>
    <source>
        <tissue evidence="1">Skin</tissue>
    </source>
</reference>
<gene>
    <name evidence="1" type="primary">ORF135188</name>
</gene>
<dbReference type="EMBL" id="HACG01036232">
    <property type="protein sequence ID" value="CEK83097.1"/>
    <property type="molecule type" value="Transcribed_RNA"/>
</dbReference>
<feature type="non-terminal residue" evidence="1">
    <location>
        <position position="1"/>
    </location>
</feature>
<name>A0A0B7AR78_9EUPU</name>
<accession>A0A0B7AR78</accession>